<dbReference type="Proteomes" id="UP000683925">
    <property type="component" value="Unassembled WGS sequence"/>
</dbReference>
<gene>
    <name evidence="1" type="ORF">POCTA_138.1.T0470303</name>
</gene>
<comment type="caution">
    <text evidence="1">The sequence shown here is derived from an EMBL/GenBank/DDBJ whole genome shotgun (WGS) entry which is preliminary data.</text>
</comment>
<dbReference type="EMBL" id="CAJJDP010000047">
    <property type="protein sequence ID" value="CAD8166134.1"/>
    <property type="molecule type" value="Genomic_DNA"/>
</dbReference>
<sequence length="227" mass="26754">MKLNRVYLKSTKNLDGLGRERARKMKEIKTKIIQEFKFLKAENDEQIESHSKDCVEIFDTTTYDESEMVVFITPQQQQRVIEIIMPMFDKIDRYFKILTEPKQKMKAMLKIMNDIINHHGLAGLSFDAIMICHSVPYKWTIQKYLNTPVKQVQTLQSKEASTMKFYSRSNIIIIFICLFPELFKKLPSQPVCNILRRIIFPLGPEIQLDKYKKKIIKRSISKNIADN</sequence>
<proteinExistence type="predicted"/>
<organism evidence="1 2">
    <name type="scientific">Paramecium octaurelia</name>
    <dbReference type="NCBI Taxonomy" id="43137"/>
    <lineage>
        <taxon>Eukaryota</taxon>
        <taxon>Sar</taxon>
        <taxon>Alveolata</taxon>
        <taxon>Ciliophora</taxon>
        <taxon>Intramacronucleata</taxon>
        <taxon>Oligohymenophorea</taxon>
        <taxon>Peniculida</taxon>
        <taxon>Parameciidae</taxon>
        <taxon>Paramecium</taxon>
    </lineage>
</organism>
<name>A0A8S1UP00_PAROT</name>
<dbReference type="AlphaFoldDB" id="A0A8S1UP00"/>
<evidence type="ECO:0000313" key="1">
    <source>
        <dbReference type="EMBL" id="CAD8166134.1"/>
    </source>
</evidence>
<evidence type="ECO:0000313" key="2">
    <source>
        <dbReference type="Proteomes" id="UP000683925"/>
    </source>
</evidence>
<keyword evidence="2" id="KW-1185">Reference proteome</keyword>
<reference evidence="1" key="1">
    <citation type="submission" date="2021-01" db="EMBL/GenBank/DDBJ databases">
        <authorList>
            <consortium name="Genoscope - CEA"/>
            <person name="William W."/>
        </authorList>
    </citation>
    <scope>NUCLEOTIDE SEQUENCE</scope>
</reference>
<accession>A0A8S1UP00</accession>
<protein>
    <submittedName>
        <fullName evidence="1">Uncharacterized protein</fullName>
    </submittedName>
</protein>